<name>A0A1W2A7F9_9BURK</name>
<dbReference type="Pfam" id="PF02622">
    <property type="entry name" value="DUF179"/>
    <property type="match status" value="1"/>
</dbReference>
<sequence>MKNLTEDVSHLANQLLIAMPGMVDDRFSGTVVYMIEHNQQGAMGLVVNRPTDLNLHGLFDKINLKLEIDPLMKQSVYLGGPVQTERGFVLHSQVEDVQYSSTLVVPGGLAMTTSKDVLEAVSEGGGPNKFLMSLGYSGWSAGQLEDEIARNGWLNVSTSLEKISEIIFDTPFAQRYQKVMSIIGIDPSHLSGEVGHA</sequence>
<protein>
    <recommendedName>
        <fullName evidence="2">UPF0301 protein SAMN06296008_1087</fullName>
    </recommendedName>
</protein>
<dbReference type="SUPFAM" id="SSF143456">
    <property type="entry name" value="VC0467-like"/>
    <property type="match status" value="1"/>
</dbReference>
<accession>A0A1W2A7F9</accession>
<dbReference type="Proteomes" id="UP000192708">
    <property type="component" value="Unassembled WGS sequence"/>
</dbReference>
<evidence type="ECO:0000256" key="2">
    <source>
        <dbReference type="HAMAP-Rule" id="MF_00758"/>
    </source>
</evidence>
<dbReference type="OrthoDB" id="9807486at2"/>
<gene>
    <name evidence="3" type="ORF">SAMN06296008_1087</name>
</gene>
<dbReference type="NCBIfam" id="NF001266">
    <property type="entry name" value="PRK00228.1-1"/>
    <property type="match status" value="1"/>
</dbReference>
<comment type="similarity">
    <text evidence="1 2">Belongs to the UPF0301 (AlgH) family.</text>
</comment>
<organism evidence="3 4">
    <name type="scientific">Polynucleobacter kasalickyi</name>
    <dbReference type="NCBI Taxonomy" id="1938817"/>
    <lineage>
        <taxon>Bacteria</taxon>
        <taxon>Pseudomonadati</taxon>
        <taxon>Pseudomonadota</taxon>
        <taxon>Betaproteobacteria</taxon>
        <taxon>Burkholderiales</taxon>
        <taxon>Burkholderiaceae</taxon>
        <taxon>Polynucleobacter</taxon>
    </lineage>
</organism>
<evidence type="ECO:0000313" key="4">
    <source>
        <dbReference type="Proteomes" id="UP000192708"/>
    </source>
</evidence>
<dbReference type="AlphaFoldDB" id="A0A1W2A7F9"/>
<dbReference type="PANTHER" id="PTHR30327:SF1">
    <property type="entry name" value="UPF0301 PROTEIN YQGE"/>
    <property type="match status" value="1"/>
</dbReference>
<dbReference type="Gene3D" id="3.40.1740.10">
    <property type="entry name" value="VC0467-like"/>
    <property type="match status" value="1"/>
</dbReference>
<proteinExistence type="inferred from homology"/>
<dbReference type="EMBL" id="FWXJ01000008">
    <property type="protein sequence ID" value="SMC56590.1"/>
    <property type="molecule type" value="Genomic_DNA"/>
</dbReference>
<dbReference type="GO" id="GO:0005829">
    <property type="term" value="C:cytosol"/>
    <property type="evidence" value="ECO:0007669"/>
    <property type="project" value="TreeGrafter"/>
</dbReference>
<dbReference type="PANTHER" id="PTHR30327">
    <property type="entry name" value="UNCHARACTERIZED PROTEIN YQGE"/>
    <property type="match status" value="1"/>
</dbReference>
<dbReference type="STRING" id="1938817.SAMN06296008_1087"/>
<evidence type="ECO:0000256" key="1">
    <source>
        <dbReference type="ARBA" id="ARBA00009600"/>
    </source>
</evidence>
<dbReference type="HAMAP" id="MF_00758">
    <property type="entry name" value="UPF0301"/>
    <property type="match status" value="1"/>
</dbReference>
<evidence type="ECO:0000313" key="3">
    <source>
        <dbReference type="EMBL" id="SMC56590.1"/>
    </source>
</evidence>
<dbReference type="RefSeq" id="WP_084283665.1">
    <property type="nucleotide sequence ID" value="NZ_FWXJ01000008.1"/>
</dbReference>
<keyword evidence="4" id="KW-1185">Reference proteome</keyword>
<dbReference type="InterPro" id="IPR003774">
    <property type="entry name" value="AlgH-like"/>
</dbReference>
<reference evidence="3 4" key="1">
    <citation type="submission" date="2017-04" db="EMBL/GenBank/DDBJ databases">
        <authorList>
            <person name="Afonso C.L."/>
            <person name="Miller P.J."/>
            <person name="Scott M.A."/>
            <person name="Spackman E."/>
            <person name="Goraichik I."/>
            <person name="Dimitrov K.M."/>
            <person name="Suarez D.L."/>
            <person name="Swayne D.E."/>
        </authorList>
    </citation>
    <scope>NUCLEOTIDE SEQUENCE [LARGE SCALE GENOMIC DNA]</scope>
    <source>
        <strain evidence="3 4">VK13</strain>
    </source>
</reference>